<dbReference type="OrthoDB" id="9807202at2"/>
<dbReference type="SUPFAM" id="SSF64438">
    <property type="entry name" value="CNF1/YfiH-like putative cysteine hydrolases"/>
    <property type="match status" value="1"/>
</dbReference>
<dbReference type="EMBL" id="CP002987">
    <property type="protein sequence ID" value="AFA48302.1"/>
    <property type="molecule type" value="Genomic_DNA"/>
</dbReference>
<dbReference type="GO" id="GO:0006935">
    <property type="term" value="P:chemotaxis"/>
    <property type="evidence" value="ECO:0007669"/>
    <property type="project" value="UniProtKB-KW"/>
</dbReference>
<keyword evidence="2" id="KW-0378">Hydrolase</keyword>
<gene>
    <name evidence="3" type="primary">cheD1</name>
    <name evidence="3" type="ordered locus">Awo_c15200</name>
</gene>
<accession>H6LG14</accession>
<dbReference type="InterPro" id="IPR011324">
    <property type="entry name" value="Cytotoxic_necrot_fac-like_cat"/>
</dbReference>
<keyword evidence="4" id="KW-1185">Reference proteome</keyword>
<evidence type="ECO:0000313" key="4">
    <source>
        <dbReference type="Proteomes" id="UP000007177"/>
    </source>
</evidence>
<dbReference type="STRING" id="931626.Awo_c15200"/>
<dbReference type="PANTHER" id="PTHR35147:SF1">
    <property type="entry name" value="CHEMORECEPTOR GLUTAMINE DEAMIDASE CHED-RELATED"/>
    <property type="match status" value="1"/>
</dbReference>
<dbReference type="AlphaFoldDB" id="H6LG14"/>
<sequence>MKKVIGIGEMAISNNHNDTIKTFALGSCVGITAYSPLQKVGGIIHIALPRPARIEDANKRYCYYATTGVPYFIHQFSRKYGCAENELVIRIFGGANSTRQNDTFNVGKRNLEIIQHILNDLNLKIRYAEIGETVSRTIELEVGSGDINIWHQKMII</sequence>
<dbReference type="CDD" id="cd16352">
    <property type="entry name" value="CheD"/>
    <property type="match status" value="1"/>
</dbReference>
<dbReference type="Gene3D" id="3.30.1330.200">
    <property type="match status" value="1"/>
</dbReference>
<reference evidence="3 4" key="2">
    <citation type="journal article" date="2012" name="PLoS ONE">
        <title>An ancient pathway combining carbon dioxide fixation with the generation and utilization of a sodium ion gradient for ATP synthesis.</title>
        <authorList>
            <person name="Poehlein A."/>
            <person name="Schmidt S."/>
            <person name="Kaster A.K."/>
            <person name="Goenrich M."/>
            <person name="Vollmers J."/>
            <person name="Thurmer A."/>
            <person name="Bertsch J."/>
            <person name="Schuchmann K."/>
            <person name="Voigt B."/>
            <person name="Hecker M."/>
            <person name="Daniel R."/>
            <person name="Thauer R.K."/>
            <person name="Gottschalk G."/>
            <person name="Muller V."/>
        </authorList>
    </citation>
    <scope>NUCLEOTIDE SEQUENCE [LARGE SCALE GENOMIC DNA]</scope>
    <source>
        <strain evidence="4">ATCC 29683 / DSM 1030 / JCM 2381 / KCTC 1655 / WB1</strain>
    </source>
</reference>
<keyword evidence="1" id="KW-0145">Chemotaxis</keyword>
<dbReference type="RefSeq" id="WP_014355905.1">
    <property type="nucleotide sequence ID" value="NC_016894.1"/>
</dbReference>
<protein>
    <submittedName>
        <fullName evidence="3">Chemotaxis protein deaminase CheD1</fullName>
    </submittedName>
</protein>
<evidence type="ECO:0000256" key="1">
    <source>
        <dbReference type="ARBA" id="ARBA00022500"/>
    </source>
</evidence>
<dbReference type="KEGG" id="awo:Awo_c15200"/>
<dbReference type="Pfam" id="PF03975">
    <property type="entry name" value="CheD"/>
    <property type="match status" value="1"/>
</dbReference>
<proteinExistence type="predicted"/>
<dbReference type="Proteomes" id="UP000007177">
    <property type="component" value="Chromosome"/>
</dbReference>
<evidence type="ECO:0000313" key="3">
    <source>
        <dbReference type="EMBL" id="AFA48302.1"/>
    </source>
</evidence>
<dbReference type="eggNOG" id="COG1871">
    <property type="taxonomic scope" value="Bacteria"/>
</dbReference>
<dbReference type="GO" id="GO:0050568">
    <property type="term" value="F:protein-glutamine glutaminase activity"/>
    <property type="evidence" value="ECO:0007669"/>
    <property type="project" value="InterPro"/>
</dbReference>
<dbReference type="HOGENOM" id="CLU_087854_2_0_9"/>
<dbReference type="InterPro" id="IPR038592">
    <property type="entry name" value="CheD-like_sf"/>
</dbReference>
<dbReference type="InterPro" id="IPR005659">
    <property type="entry name" value="Chemorcpt_Glu_NH3ase_CheD"/>
</dbReference>
<reference evidence="4" key="1">
    <citation type="submission" date="2011-07" db="EMBL/GenBank/DDBJ databases">
        <title>Complete genome sequence of Acetobacterium woodii.</title>
        <authorList>
            <person name="Poehlein A."/>
            <person name="Schmidt S."/>
            <person name="Kaster A.-K."/>
            <person name="Goenrich M."/>
            <person name="Vollmers J."/>
            <person name="Thuermer A."/>
            <person name="Gottschalk G."/>
            <person name="Thauer R.K."/>
            <person name="Daniel R."/>
            <person name="Mueller V."/>
        </authorList>
    </citation>
    <scope>NUCLEOTIDE SEQUENCE [LARGE SCALE GENOMIC DNA]</scope>
    <source>
        <strain evidence="4">ATCC 29683 / DSM 1030 / JCM 2381 / KCTC 1655 / WB1</strain>
    </source>
</reference>
<organism evidence="3 4">
    <name type="scientific">Acetobacterium woodii (strain ATCC 29683 / DSM 1030 / JCM 2381 / KCTC 1655 / WB1)</name>
    <dbReference type="NCBI Taxonomy" id="931626"/>
    <lineage>
        <taxon>Bacteria</taxon>
        <taxon>Bacillati</taxon>
        <taxon>Bacillota</taxon>
        <taxon>Clostridia</taxon>
        <taxon>Eubacteriales</taxon>
        <taxon>Eubacteriaceae</taxon>
        <taxon>Acetobacterium</taxon>
    </lineage>
</organism>
<name>H6LG14_ACEWD</name>
<evidence type="ECO:0000256" key="2">
    <source>
        <dbReference type="ARBA" id="ARBA00022801"/>
    </source>
</evidence>
<dbReference type="PANTHER" id="PTHR35147">
    <property type="entry name" value="CHEMORECEPTOR GLUTAMINE DEAMIDASE CHED-RELATED"/>
    <property type="match status" value="1"/>
</dbReference>